<sequence length="244" mass="27144">MPSVRPALEVHFQIPAASVFPVGFNRVIERRWTDSFLLGHSVTLGYRRRTVTELLRLSTSAARQPVSNKAVKSNDSSQSTATPQPKQSEQLDIHPIDENSERKLNWNKFLDKIERMLKEISNDYSSTALLRGLGQLLTIRKLEWLPRHGSFLDILQVNDCTRSDVAFIQGFGVLHDEPPCETCASEGGLLRGCTACVDREKVATAQRRILPTDNPDNGQIVQTGAAQGDVMYALSISRAETPLC</sequence>
<dbReference type="VEuPathDB" id="FungiDB:CIHG_06172"/>
<organism evidence="2 3">
    <name type="scientific">Coccidioides immitis H538.4</name>
    <dbReference type="NCBI Taxonomy" id="396776"/>
    <lineage>
        <taxon>Eukaryota</taxon>
        <taxon>Fungi</taxon>
        <taxon>Dikarya</taxon>
        <taxon>Ascomycota</taxon>
        <taxon>Pezizomycotina</taxon>
        <taxon>Eurotiomycetes</taxon>
        <taxon>Eurotiomycetidae</taxon>
        <taxon>Onygenales</taxon>
        <taxon>Onygenaceae</taxon>
        <taxon>Coccidioides</taxon>
    </lineage>
</organism>
<feature type="region of interest" description="Disordered" evidence="1">
    <location>
        <begin position="65"/>
        <end position="95"/>
    </location>
</feature>
<dbReference type="Proteomes" id="UP000054563">
    <property type="component" value="Unassembled WGS sequence"/>
</dbReference>
<evidence type="ECO:0000256" key="1">
    <source>
        <dbReference type="SAM" id="MobiDB-lite"/>
    </source>
</evidence>
<evidence type="ECO:0000313" key="3">
    <source>
        <dbReference type="Proteomes" id="UP000054563"/>
    </source>
</evidence>
<feature type="compositionally biased region" description="Polar residues" evidence="1">
    <location>
        <begin position="65"/>
        <end position="88"/>
    </location>
</feature>
<name>A0A0J8RT33_COCIT</name>
<reference evidence="3" key="1">
    <citation type="journal article" date="2010" name="Genome Res.">
        <title>Population genomic sequencing of Coccidioides fungi reveals recent hybridization and transposon control.</title>
        <authorList>
            <person name="Neafsey D.E."/>
            <person name="Barker B.M."/>
            <person name="Sharpton T.J."/>
            <person name="Stajich J.E."/>
            <person name="Park D.J."/>
            <person name="Whiston E."/>
            <person name="Hung C.-Y."/>
            <person name="McMahan C."/>
            <person name="White J."/>
            <person name="Sykes S."/>
            <person name="Heiman D."/>
            <person name="Young S."/>
            <person name="Zeng Q."/>
            <person name="Abouelleil A."/>
            <person name="Aftuck L."/>
            <person name="Bessette D."/>
            <person name="Brown A."/>
            <person name="FitzGerald M."/>
            <person name="Lui A."/>
            <person name="Macdonald J.P."/>
            <person name="Priest M."/>
            <person name="Orbach M.J."/>
            <person name="Galgiani J.N."/>
            <person name="Kirkland T.N."/>
            <person name="Cole G.T."/>
            <person name="Birren B.W."/>
            <person name="Henn M.R."/>
            <person name="Taylor J.W."/>
            <person name="Rounsley S.D."/>
        </authorList>
    </citation>
    <scope>NUCLEOTIDE SEQUENCE [LARGE SCALE GENOMIC DNA]</scope>
    <source>
        <strain evidence="3">H538.4</strain>
    </source>
</reference>
<dbReference type="EMBL" id="DS017004">
    <property type="protein sequence ID" value="KMU88375.1"/>
    <property type="molecule type" value="Genomic_DNA"/>
</dbReference>
<accession>A0A0J8RT33</accession>
<proteinExistence type="predicted"/>
<evidence type="ECO:0000313" key="2">
    <source>
        <dbReference type="EMBL" id="KMU88375.1"/>
    </source>
</evidence>
<protein>
    <submittedName>
        <fullName evidence="2">Uncharacterized protein</fullName>
    </submittedName>
</protein>
<dbReference type="AlphaFoldDB" id="A0A0J8RT33"/>
<gene>
    <name evidence="2" type="ORF">CIHG_06172</name>
</gene>